<dbReference type="OrthoDB" id="7365539at2"/>
<reference evidence="1 2" key="1">
    <citation type="submission" date="2019-06" db="EMBL/GenBank/DDBJ databases">
        <title>Genome of Methylobacterium sp. 17Sr1-39.</title>
        <authorList>
            <person name="Seo T."/>
        </authorList>
    </citation>
    <scope>NUCLEOTIDE SEQUENCE [LARGE SCALE GENOMIC DNA]</scope>
    <source>
        <strain evidence="1 2">17Sr1-39</strain>
    </source>
</reference>
<protein>
    <submittedName>
        <fullName evidence="1">DNA-binding protein</fullName>
    </submittedName>
</protein>
<dbReference type="RefSeq" id="WP_139040350.1">
    <property type="nucleotide sequence ID" value="NZ_VDDA01000042.1"/>
</dbReference>
<accession>A0A5C4L5S6</accession>
<evidence type="ECO:0000313" key="2">
    <source>
        <dbReference type="Proteomes" id="UP000305267"/>
    </source>
</evidence>
<evidence type="ECO:0000313" key="1">
    <source>
        <dbReference type="EMBL" id="TNC07094.1"/>
    </source>
</evidence>
<dbReference type="Proteomes" id="UP000305267">
    <property type="component" value="Unassembled WGS sequence"/>
</dbReference>
<comment type="caution">
    <text evidence="1">The sequence shown here is derived from an EMBL/GenBank/DDBJ whole genome shotgun (WGS) entry which is preliminary data.</text>
</comment>
<dbReference type="InterPro" id="IPR010093">
    <property type="entry name" value="SinI_DNA-bd"/>
</dbReference>
<name>A0A5C4L5S6_9HYPH</name>
<sequence length="73" mass="7942">MTDEPQAEGLILYGVKAIARFLGIRDRQALHLIEQGRLPVFRSGRNVCAVREDVKAWAAEQAAAARRKPGAAG</sequence>
<organism evidence="1 2">
    <name type="scientific">Methylobacterium terricola</name>
    <dbReference type="NCBI Taxonomy" id="2583531"/>
    <lineage>
        <taxon>Bacteria</taxon>
        <taxon>Pseudomonadati</taxon>
        <taxon>Pseudomonadota</taxon>
        <taxon>Alphaproteobacteria</taxon>
        <taxon>Hyphomicrobiales</taxon>
        <taxon>Methylobacteriaceae</taxon>
        <taxon>Methylobacterium</taxon>
    </lineage>
</organism>
<proteinExistence type="predicted"/>
<dbReference type="GO" id="GO:0003677">
    <property type="term" value="F:DNA binding"/>
    <property type="evidence" value="ECO:0007669"/>
    <property type="project" value="UniProtKB-KW"/>
</dbReference>
<keyword evidence="1" id="KW-0238">DNA-binding</keyword>
<keyword evidence="2" id="KW-1185">Reference proteome</keyword>
<dbReference type="NCBIfam" id="TIGR01764">
    <property type="entry name" value="excise"/>
    <property type="match status" value="1"/>
</dbReference>
<gene>
    <name evidence="1" type="ORF">FF100_33505</name>
</gene>
<dbReference type="EMBL" id="VDDA01000042">
    <property type="protein sequence ID" value="TNC07094.1"/>
    <property type="molecule type" value="Genomic_DNA"/>
</dbReference>
<dbReference type="AlphaFoldDB" id="A0A5C4L5S6"/>